<dbReference type="InterPro" id="IPR036061">
    <property type="entry name" value="CheW-like_dom_sf"/>
</dbReference>
<dbReference type="InterPro" id="IPR002545">
    <property type="entry name" value="CheW-lke_dom"/>
</dbReference>
<dbReference type="Pfam" id="PF01584">
    <property type="entry name" value="CheW"/>
    <property type="match status" value="1"/>
</dbReference>
<organism evidence="2 3">
    <name type="scientific">Candidatus Arcanibacter lacustris</name>
    <dbReference type="NCBI Taxonomy" id="1607817"/>
    <lineage>
        <taxon>Bacteria</taxon>
        <taxon>Pseudomonadati</taxon>
        <taxon>Pseudomonadota</taxon>
        <taxon>Alphaproteobacteria</taxon>
        <taxon>Rickettsiales</taxon>
        <taxon>Candidatus Arcanibacter</taxon>
    </lineage>
</organism>
<evidence type="ECO:0000313" key="2">
    <source>
        <dbReference type="EMBL" id="KKB96124.1"/>
    </source>
</evidence>
<keyword evidence="3" id="KW-1185">Reference proteome</keyword>
<dbReference type="PANTHER" id="PTHR22617">
    <property type="entry name" value="CHEMOTAXIS SENSOR HISTIDINE KINASE-RELATED"/>
    <property type="match status" value="1"/>
</dbReference>
<dbReference type="GO" id="GO:0005829">
    <property type="term" value="C:cytosol"/>
    <property type="evidence" value="ECO:0007669"/>
    <property type="project" value="TreeGrafter"/>
</dbReference>
<dbReference type="EMBL" id="JYHA01000129">
    <property type="protein sequence ID" value="KKB96124.1"/>
    <property type="molecule type" value="Genomic_DNA"/>
</dbReference>
<evidence type="ECO:0000313" key="3">
    <source>
        <dbReference type="Proteomes" id="UP000033358"/>
    </source>
</evidence>
<feature type="domain" description="CheW-like" evidence="1">
    <location>
        <begin position="20"/>
        <end position="165"/>
    </location>
</feature>
<evidence type="ECO:0000259" key="1">
    <source>
        <dbReference type="PROSITE" id="PS50851"/>
    </source>
</evidence>
<accession>A0A0F5MNH6</accession>
<protein>
    <submittedName>
        <fullName evidence="2">Chemotaxis protein CheW</fullName>
    </submittedName>
</protein>
<dbReference type="PANTHER" id="PTHR22617:SF23">
    <property type="entry name" value="CHEMOTAXIS PROTEIN CHEW"/>
    <property type="match status" value="1"/>
</dbReference>
<name>A0A0F5MNH6_9RICK</name>
<gene>
    <name evidence="2" type="primary">cheW</name>
    <name evidence="2" type="ORF">SZ25_00795</name>
</gene>
<comment type="caution">
    <text evidence="2">The sequence shown here is derived from an EMBL/GenBank/DDBJ whole genome shotgun (WGS) entry which is preliminary data.</text>
</comment>
<dbReference type="Gene3D" id="2.30.30.40">
    <property type="entry name" value="SH3 Domains"/>
    <property type="match status" value="1"/>
</dbReference>
<dbReference type="AlphaFoldDB" id="A0A0F5MNH6"/>
<reference evidence="2 3" key="1">
    <citation type="submission" date="2015-02" db="EMBL/GenBank/DDBJ databases">
        <title>Single cell genomics of a rare environmental alphaproteobacterium provides unique insights into Rickettsiaceae evolution.</title>
        <authorList>
            <person name="Martijn J."/>
            <person name="Schulz F."/>
            <person name="Zaremba-Niedzwiedzka K."/>
            <person name="Viklund J."/>
            <person name="Stepanauskas R."/>
            <person name="Andersson S.G.E."/>
            <person name="Horn M."/>
            <person name="Guy L."/>
            <person name="Ettema T.J.G."/>
        </authorList>
    </citation>
    <scope>NUCLEOTIDE SEQUENCE [LARGE SCALE GENOMIC DNA]</scope>
    <source>
        <strain evidence="2 3">SCGC AAA041-L04</strain>
    </source>
</reference>
<dbReference type="SUPFAM" id="SSF50341">
    <property type="entry name" value="CheW-like"/>
    <property type="match status" value="1"/>
</dbReference>
<dbReference type="Gene3D" id="2.40.50.180">
    <property type="entry name" value="CheA-289, Domain 4"/>
    <property type="match status" value="1"/>
</dbReference>
<dbReference type="PROSITE" id="PS50851">
    <property type="entry name" value="CHEW"/>
    <property type="match status" value="1"/>
</dbReference>
<dbReference type="InterPro" id="IPR039315">
    <property type="entry name" value="CheW"/>
</dbReference>
<proteinExistence type="predicted"/>
<sequence>MVNDLVLQNKNSLLGTDDEKKQFLTMELGGHLLGLSIYTVRDVLASQQITKIPLAPKEVLGSLNLRGRVVTAIDLKVVLNIEEEDKKDTVVKKKNMGVVVEHGNELYSFIVESVGEVLSLSASDFVTSPTNLSKNWRDLSLGICPLKGRLLIIIDITKVLKTISGANAG</sequence>
<dbReference type="SMART" id="SM00260">
    <property type="entry name" value="CheW"/>
    <property type="match status" value="1"/>
</dbReference>
<dbReference type="GO" id="GO:0007165">
    <property type="term" value="P:signal transduction"/>
    <property type="evidence" value="ECO:0007669"/>
    <property type="project" value="InterPro"/>
</dbReference>
<dbReference type="Proteomes" id="UP000033358">
    <property type="component" value="Unassembled WGS sequence"/>
</dbReference>
<dbReference type="GO" id="GO:0006935">
    <property type="term" value="P:chemotaxis"/>
    <property type="evidence" value="ECO:0007669"/>
    <property type="project" value="InterPro"/>
</dbReference>